<evidence type="ECO:0000313" key="2">
    <source>
        <dbReference type="Proteomes" id="UP001153328"/>
    </source>
</evidence>
<proteinExistence type="predicted"/>
<keyword evidence="2" id="KW-1185">Reference proteome</keyword>
<dbReference type="EMBL" id="CAJVAX010000019">
    <property type="protein sequence ID" value="CAG7650824.1"/>
    <property type="molecule type" value="Genomic_DNA"/>
</dbReference>
<reference evidence="1" key="1">
    <citation type="submission" date="2021-06" db="EMBL/GenBank/DDBJ databases">
        <authorList>
            <person name="Arsene-Ploetze F."/>
        </authorList>
    </citation>
    <scope>NUCLEOTIDE SEQUENCE</scope>
    <source>
        <strain evidence="1">SBRY1</strain>
    </source>
</reference>
<organism evidence="1 2">
    <name type="scientific">Actinacidiphila bryophytorum</name>
    <dbReference type="NCBI Taxonomy" id="1436133"/>
    <lineage>
        <taxon>Bacteria</taxon>
        <taxon>Bacillati</taxon>
        <taxon>Actinomycetota</taxon>
        <taxon>Actinomycetes</taxon>
        <taxon>Kitasatosporales</taxon>
        <taxon>Streptomycetaceae</taxon>
        <taxon>Actinacidiphila</taxon>
    </lineage>
</organism>
<evidence type="ECO:0000313" key="1">
    <source>
        <dbReference type="EMBL" id="CAG7650824.1"/>
    </source>
</evidence>
<dbReference type="AlphaFoldDB" id="A0A9W4MEW1"/>
<accession>A0A9W4MEW1</accession>
<gene>
    <name evidence="1" type="ORF">SBRY_50455</name>
</gene>
<sequence length="208" mass="21998">MQRVWYVAYGSNTAAGRLRCYLAGGRPPGGARTYPGARDRSMPLRSAAVELPGLVYFATESPVWQGGRAFYDPDADGTAWARAHLLTAEQFADIAAQEMYRAPGRDLDLGPVLAEGRARLGPGRYETLVHPGDLEGVPLLTFTAPWRAADVPWTAPSAAYVRVLGGGLLEAGRWGADEVAGYLASRPGAAGRWTAAEVGRLLAEGAGG</sequence>
<name>A0A9W4MEW1_9ACTN</name>
<evidence type="ECO:0008006" key="3">
    <source>
        <dbReference type="Google" id="ProtNLM"/>
    </source>
</evidence>
<dbReference type="RefSeq" id="WP_205043682.1">
    <property type="nucleotide sequence ID" value="NZ_CAJVAX010000019.1"/>
</dbReference>
<comment type="caution">
    <text evidence="1">The sequence shown here is derived from an EMBL/GenBank/DDBJ whole genome shotgun (WGS) entry which is preliminary data.</text>
</comment>
<dbReference type="Gene3D" id="3.10.490.10">
    <property type="entry name" value="Gamma-glutamyl cyclotransferase-like"/>
    <property type="match status" value="1"/>
</dbReference>
<protein>
    <recommendedName>
        <fullName evidence="3">Histone deacetylase</fullName>
    </recommendedName>
</protein>
<dbReference type="Proteomes" id="UP001153328">
    <property type="component" value="Unassembled WGS sequence"/>
</dbReference>